<evidence type="ECO:0000313" key="3">
    <source>
        <dbReference type="EMBL" id="MBM7557733.1"/>
    </source>
</evidence>
<keyword evidence="2" id="KW-0472">Membrane</keyword>
<dbReference type="EMBL" id="JAFBDQ010000016">
    <property type="protein sequence ID" value="MBM7557733.1"/>
    <property type="molecule type" value="Genomic_DNA"/>
</dbReference>
<evidence type="ECO:0000256" key="1">
    <source>
        <dbReference type="SAM" id="MobiDB-lite"/>
    </source>
</evidence>
<evidence type="ECO:0000256" key="2">
    <source>
        <dbReference type="SAM" id="Phobius"/>
    </source>
</evidence>
<organism evidence="3 4">
    <name type="scientific">Halanaerobacter jeridensis</name>
    <dbReference type="NCBI Taxonomy" id="706427"/>
    <lineage>
        <taxon>Bacteria</taxon>
        <taxon>Bacillati</taxon>
        <taxon>Bacillota</taxon>
        <taxon>Clostridia</taxon>
        <taxon>Halanaerobiales</taxon>
        <taxon>Halobacteroidaceae</taxon>
        <taxon>Halanaerobacter</taxon>
    </lineage>
</organism>
<keyword evidence="4" id="KW-1185">Reference proteome</keyword>
<keyword evidence="2" id="KW-1133">Transmembrane helix</keyword>
<proteinExistence type="predicted"/>
<dbReference type="AlphaFoldDB" id="A0A938XUE5"/>
<keyword evidence="2" id="KW-0812">Transmembrane</keyword>
<gene>
    <name evidence="3" type="ORF">JOC47_002599</name>
</gene>
<sequence>MKLINLRTIVCLLLTTLVYAAYYFYGLNEKISQPIKESNLIESSWFQHNPLLWLYLASVTIIIIIGIFSKLKEDKVQEEQNQRKRKKQRKNYSI</sequence>
<name>A0A938XUE5_9FIRM</name>
<dbReference type="Proteomes" id="UP000774000">
    <property type="component" value="Unassembled WGS sequence"/>
</dbReference>
<dbReference type="RefSeq" id="WP_204702479.1">
    <property type="nucleotide sequence ID" value="NZ_JAFBDQ010000016.1"/>
</dbReference>
<comment type="caution">
    <text evidence="3">The sequence shown here is derived from an EMBL/GenBank/DDBJ whole genome shotgun (WGS) entry which is preliminary data.</text>
</comment>
<evidence type="ECO:0000313" key="4">
    <source>
        <dbReference type="Proteomes" id="UP000774000"/>
    </source>
</evidence>
<feature type="compositionally biased region" description="Basic residues" evidence="1">
    <location>
        <begin position="83"/>
        <end position="94"/>
    </location>
</feature>
<feature type="transmembrane region" description="Helical" evidence="2">
    <location>
        <begin position="52"/>
        <end position="71"/>
    </location>
</feature>
<protein>
    <submittedName>
        <fullName evidence="3">Uncharacterized protein</fullName>
    </submittedName>
</protein>
<accession>A0A938XUE5</accession>
<feature type="region of interest" description="Disordered" evidence="1">
    <location>
        <begin position="75"/>
        <end position="94"/>
    </location>
</feature>
<reference evidence="3" key="1">
    <citation type="submission" date="2021-01" db="EMBL/GenBank/DDBJ databases">
        <title>Genomic Encyclopedia of Type Strains, Phase IV (KMG-IV): sequencing the most valuable type-strain genomes for metagenomic binning, comparative biology and taxonomic classification.</title>
        <authorList>
            <person name="Goeker M."/>
        </authorList>
    </citation>
    <scope>NUCLEOTIDE SEQUENCE</scope>
    <source>
        <strain evidence="3">DSM 23230</strain>
    </source>
</reference>